<dbReference type="PANTHER" id="PTHR12639:SF7">
    <property type="entry name" value="HTTM DOMAIN-CONTAINING PROTEIN"/>
    <property type="match status" value="1"/>
</dbReference>
<keyword evidence="5" id="KW-1015">Disulfide bond</keyword>
<dbReference type="Proteomes" id="UP000640485">
    <property type="component" value="Unassembled WGS sequence"/>
</dbReference>
<keyword evidence="4 7" id="KW-0472">Membrane</keyword>
<dbReference type="PANTHER" id="PTHR12639">
    <property type="entry name" value="VITAMIN K-DEPENDENT GAMMA-CARBOXYLASE"/>
    <property type="match status" value="1"/>
</dbReference>
<dbReference type="InterPro" id="IPR053934">
    <property type="entry name" value="HTTM_dom"/>
</dbReference>
<evidence type="ECO:0000313" key="9">
    <source>
        <dbReference type="EMBL" id="MBK4215137.1"/>
    </source>
</evidence>
<dbReference type="GO" id="GO:0008488">
    <property type="term" value="F:gamma-glutamyl carboxylase activity"/>
    <property type="evidence" value="ECO:0007669"/>
    <property type="project" value="InterPro"/>
</dbReference>
<evidence type="ECO:0000259" key="8">
    <source>
        <dbReference type="SMART" id="SM00752"/>
    </source>
</evidence>
<organism evidence="9 10">
    <name type="scientific">Paracoccus caeni</name>
    <dbReference type="NCBI Taxonomy" id="657651"/>
    <lineage>
        <taxon>Bacteria</taxon>
        <taxon>Pseudomonadati</taxon>
        <taxon>Pseudomonadota</taxon>
        <taxon>Alphaproteobacteria</taxon>
        <taxon>Rhodobacterales</taxon>
        <taxon>Paracoccaceae</taxon>
        <taxon>Paracoccus</taxon>
    </lineage>
</organism>
<dbReference type="AlphaFoldDB" id="A0A934SGT7"/>
<evidence type="ECO:0000256" key="7">
    <source>
        <dbReference type="SAM" id="Phobius"/>
    </source>
</evidence>
<feature type="transmembrane region" description="Helical" evidence="7">
    <location>
        <begin position="151"/>
        <end position="173"/>
    </location>
</feature>
<evidence type="ECO:0000256" key="3">
    <source>
        <dbReference type="ARBA" id="ARBA00022989"/>
    </source>
</evidence>
<keyword evidence="2 7" id="KW-0812">Transmembrane</keyword>
<dbReference type="SMART" id="SM00752">
    <property type="entry name" value="HTTM"/>
    <property type="match status" value="1"/>
</dbReference>
<evidence type="ECO:0000313" key="10">
    <source>
        <dbReference type="Proteomes" id="UP000640485"/>
    </source>
</evidence>
<feature type="transmembrane region" description="Helical" evidence="7">
    <location>
        <begin position="120"/>
        <end position="139"/>
    </location>
</feature>
<keyword evidence="6" id="KW-0456">Lyase</keyword>
<protein>
    <submittedName>
        <fullName evidence="9">HTTM domain-containing protein</fullName>
    </submittedName>
</protein>
<keyword evidence="10" id="KW-1185">Reference proteome</keyword>
<dbReference type="RefSeq" id="WP_200684012.1">
    <property type="nucleotide sequence ID" value="NZ_JAEPRQ010000001.1"/>
</dbReference>
<feature type="transmembrane region" description="Helical" evidence="7">
    <location>
        <begin position="302"/>
        <end position="323"/>
    </location>
</feature>
<comment type="caution">
    <text evidence="9">The sequence shown here is derived from an EMBL/GenBank/DDBJ whole genome shotgun (WGS) entry which is preliminary data.</text>
</comment>
<feature type="transmembrane region" description="Helical" evidence="7">
    <location>
        <begin position="207"/>
        <end position="229"/>
    </location>
</feature>
<accession>A0A934SGT7</accession>
<evidence type="ECO:0000256" key="2">
    <source>
        <dbReference type="ARBA" id="ARBA00022692"/>
    </source>
</evidence>
<dbReference type="GO" id="GO:0019842">
    <property type="term" value="F:vitamin binding"/>
    <property type="evidence" value="ECO:0007669"/>
    <property type="project" value="TreeGrafter"/>
</dbReference>
<gene>
    <name evidence="9" type="ORF">JJJ17_04280</name>
</gene>
<reference evidence="9" key="1">
    <citation type="submission" date="2021-01" db="EMBL/GenBank/DDBJ databases">
        <title>Paracoccus amoyensis sp. nov., isolated from the surface seawater along the coast of Xiamen Island, China.</title>
        <authorList>
            <person name="Lyu L."/>
        </authorList>
    </citation>
    <scope>NUCLEOTIDE SEQUENCE</scope>
    <source>
        <strain evidence="9">MJ17</strain>
    </source>
</reference>
<feature type="transmembrane region" description="Helical" evidence="7">
    <location>
        <begin position="20"/>
        <end position="39"/>
    </location>
</feature>
<dbReference type="Pfam" id="PF05090">
    <property type="entry name" value="HTTM"/>
    <property type="match status" value="1"/>
</dbReference>
<evidence type="ECO:0000256" key="5">
    <source>
        <dbReference type="ARBA" id="ARBA00023157"/>
    </source>
</evidence>
<dbReference type="Pfam" id="PF22777">
    <property type="entry name" value="VKGC_lumenal_dom"/>
    <property type="match status" value="1"/>
</dbReference>
<dbReference type="InterPro" id="IPR007782">
    <property type="entry name" value="VKG_COase"/>
</dbReference>
<dbReference type="InterPro" id="IPR011020">
    <property type="entry name" value="HTTM-like"/>
</dbReference>
<dbReference type="GO" id="GO:0012505">
    <property type="term" value="C:endomembrane system"/>
    <property type="evidence" value="ECO:0007669"/>
    <property type="project" value="UniProtKB-SubCell"/>
</dbReference>
<keyword evidence="3 7" id="KW-1133">Transmembrane helix</keyword>
<evidence type="ECO:0000256" key="6">
    <source>
        <dbReference type="ARBA" id="ARBA00023239"/>
    </source>
</evidence>
<evidence type="ECO:0000256" key="1">
    <source>
        <dbReference type="ARBA" id="ARBA00004127"/>
    </source>
</evidence>
<proteinExistence type="predicted"/>
<evidence type="ECO:0000256" key="4">
    <source>
        <dbReference type="ARBA" id="ARBA00023136"/>
    </source>
</evidence>
<name>A0A934SGT7_9RHOB</name>
<dbReference type="InterPro" id="IPR053935">
    <property type="entry name" value="VKGC_lumenal_dom"/>
</dbReference>
<feature type="domain" description="HTTM-like" evidence="8">
    <location>
        <begin position="15"/>
        <end position="272"/>
    </location>
</feature>
<comment type="subcellular location">
    <subcellularLocation>
        <location evidence="1">Endomembrane system</location>
        <topology evidence="1">Multi-pass membrane protein</topology>
    </subcellularLocation>
</comment>
<feature type="transmembrane region" description="Helical" evidence="7">
    <location>
        <begin position="83"/>
        <end position="108"/>
    </location>
</feature>
<sequence length="463" mass="53331">MATMTTLSRLEDRLSRPVAAYSLAVFRILFGALLVWDCWRFIHYDRIWRYWVQPDFHFSYPGFGWVAALPEPWIHLAWLTMGLAALFVMLGLFYRVAILTLTLLFTYFFLIDAAEYLNHFYLVLLYAALLCALPAAQVWSLDARRKPRPATVPYAAVFALRVQTEIVLLYAGLVKITPDWLRGEPLGLWLRDRMEDTWLEPVFQQDWLIIAACWAVIALHVLGAPLLMIARTRLPVFLIYCFFHSANAYFFNIGIFPWLTIAASTIFFAPDWPNRFAARIAGTSAPTLTPLTPLPPRHLPRLVLGVLALWIAVQIVLPVRGVIFDSETRWSGDGHRFSWRMRIYDRQAEGVFIVTDRDSGEEWIVDPYEMLTTRQADKMLVRADMVHQFANHLGVLWRTRGRDVAVRAEICKSLNGRPCQSFIDPNTDLTQVRVNRFTADDWVLPMTRAHWGVSDNRVQIAAD</sequence>
<dbReference type="EMBL" id="JAEPRQ010000001">
    <property type="protein sequence ID" value="MBK4215137.1"/>
    <property type="molecule type" value="Genomic_DNA"/>
</dbReference>